<name>A0AAU6WD19_9MICC</name>
<protein>
    <submittedName>
        <fullName evidence="2">Uncharacterized protein</fullName>
    </submittedName>
</protein>
<reference evidence="2 3" key="1">
    <citation type="submission" date="2023-05" db="EMBL/GenBank/DDBJ databases">
        <title>Glutamicibacter sp. B1, complete genome.</title>
        <authorList>
            <person name="Long Y.H."/>
            <person name="Fang T."/>
            <person name="Li X.Y."/>
        </authorList>
    </citation>
    <scope>NUCLEOTIDE SEQUENCE [LARGE SCALE GENOMIC DNA]</scope>
    <source>
        <strain evidence="2 3">B1</strain>
    </source>
</reference>
<feature type="transmembrane region" description="Helical" evidence="1">
    <location>
        <begin position="31"/>
        <end position="51"/>
    </location>
</feature>
<dbReference type="EMBL" id="CP125942">
    <property type="protein sequence ID" value="XAO45732.1"/>
    <property type="molecule type" value="Genomic_DNA"/>
</dbReference>
<keyword evidence="1" id="KW-1133">Transmembrane helix</keyword>
<sequence length="64" mass="7168">MRTYMIVITSVIVAFAANVALDMLTDIPMLLRWVLAIAANLVVTYVLSTIANRRQRSINSDQTK</sequence>
<keyword evidence="1" id="KW-0472">Membrane</keyword>
<accession>A0AAU6WD19</accession>
<dbReference type="KEGG" id="gey:QMQ05_15555"/>
<dbReference type="Proteomes" id="UP001486888">
    <property type="component" value="Chromosome"/>
</dbReference>
<dbReference type="RefSeq" id="WP_345471490.1">
    <property type="nucleotide sequence ID" value="NZ_CP125942.1"/>
</dbReference>
<evidence type="ECO:0000256" key="1">
    <source>
        <dbReference type="SAM" id="Phobius"/>
    </source>
</evidence>
<evidence type="ECO:0000313" key="3">
    <source>
        <dbReference type="Proteomes" id="UP001486888"/>
    </source>
</evidence>
<keyword evidence="1" id="KW-0812">Transmembrane</keyword>
<evidence type="ECO:0000313" key="2">
    <source>
        <dbReference type="EMBL" id="XAO45732.1"/>
    </source>
</evidence>
<dbReference type="AlphaFoldDB" id="A0AAU6WD19"/>
<organism evidence="2 3">
    <name type="scientific">Glutamicibacter ectropisis</name>
    <dbReference type="NCBI Taxonomy" id="3046593"/>
    <lineage>
        <taxon>Bacteria</taxon>
        <taxon>Bacillati</taxon>
        <taxon>Actinomycetota</taxon>
        <taxon>Actinomycetes</taxon>
        <taxon>Micrococcales</taxon>
        <taxon>Micrococcaceae</taxon>
        <taxon>Glutamicibacter</taxon>
    </lineage>
</organism>
<keyword evidence="3" id="KW-1185">Reference proteome</keyword>
<gene>
    <name evidence="2" type="ORF">QMQ05_15555</name>
</gene>
<proteinExistence type="predicted"/>